<evidence type="ECO:0000256" key="3">
    <source>
        <dbReference type="ARBA" id="ARBA00022448"/>
    </source>
</evidence>
<evidence type="ECO:0000256" key="5">
    <source>
        <dbReference type="ARBA" id="ARBA00022692"/>
    </source>
</evidence>
<dbReference type="Proteomes" id="UP000438699">
    <property type="component" value="Unassembled WGS sequence"/>
</dbReference>
<evidence type="ECO:0000313" key="11">
    <source>
        <dbReference type="Proteomes" id="UP000438699"/>
    </source>
</evidence>
<dbReference type="GO" id="GO:0005886">
    <property type="term" value="C:plasma membrane"/>
    <property type="evidence" value="ECO:0007669"/>
    <property type="project" value="UniProtKB-SubCell"/>
</dbReference>
<dbReference type="EMBL" id="WAIE01000002">
    <property type="protein sequence ID" value="KAB1442178.1"/>
    <property type="molecule type" value="Genomic_DNA"/>
</dbReference>
<evidence type="ECO:0000256" key="2">
    <source>
        <dbReference type="ARBA" id="ARBA00008335"/>
    </source>
</evidence>
<feature type="transmembrane region" description="Helical" evidence="8">
    <location>
        <begin position="50"/>
        <end position="67"/>
    </location>
</feature>
<evidence type="ECO:0000256" key="8">
    <source>
        <dbReference type="SAM" id="Phobius"/>
    </source>
</evidence>
<keyword evidence="7 8" id="KW-0472">Membrane</keyword>
<keyword evidence="11" id="KW-1185">Reference proteome</keyword>
<dbReference type="GO" id="GO:0022857">
    <property type="term" value="F:transmembrane transporter activity"/>
    <property type="evidence" value="ECO:0007669"/>
    <property type="project" value="InterPro"/>
</dbReference>
<gene>
    <name evidence="10" type="ORF">F8A88_06850</name>
</gene>
<feature type="transmembrane region" description="Helical" evidence="8">
    <location>
        <begin position="248"/>
        <end position="266"/>
    </location>
</feature>
<evidence type="ECO:0000313" key="10">
    <source>
        <dbReference type="EMBL" id="KAB1442178.1"/>
    </source>
</evidence>
<dbReference type="PANTHER" id="PTHR43271:SF2">
    <property type="entry name" value="BLL2771 PROTEIN"/>
    <property type="match status" value="1"/>
</dbReference>
<feature type="transmembrane region" description="Helical" evidence="8">
    <location>
        <begin position="165"/>
        <end position="187"/>
    </location>
</feature>
<dbReference type="CDD" id="cd17324">
    <property type="entry name" value="MFS_NepI_like"/>
    <property type="match status" value="1"/>
</dbReference>
<feature type="transmembrane region" description="Helical" evidence="8">
    <location>
        <begin position="278"/>
        <end position="294"/>
    </location>
</feature>
<organism evidence="10 11">
    <name type="scientific">Pseudodesulfovibrio senegalensis</name>
    <dbReference type="NCBI Taxonomy" id="1721087"/>
    <lineage>
        <taxon>Bacteria</taxon>
        <taxon>Pseudomonadati</taxon>
        <taxon>Thermodesulfobacteriota</taxon>
        <taxon>Desulfovibrionia</taxon>
        <taxon>Desulfovibrionales</taxon>
        <taxon>Desulfovibrionaceae</taxon>
    </lineage>
</organism>
<comment type="similarity">
    <text evidence="2">Belongs to the major facilitator superfamily.</text>
</comment>
<evidence type="ECO:0000256" key="7">
    <source>
        <dbReference type="ARBA" id="ARBA00023136"/>
    </source>
</evidence>
<dbReference type="PROSITE" id="PS50850">
    <property type="entry name" value="MFS"/>
    <property type="match status" value="1"/>
</dbReference>
<comment type="subcellular location">
    <subcellularLocation>
        <location evidence="1">Cell membrane</location>
        <topology evidence="1">Multi-pass membrane protein</topology>
    </subcellularLocation>
</comment>
<feature type="transmembrane region" description="Helical" evidence="8">
    <location>
        <begin position="138"/>
        <end position="159"/>
    </location>
</feature>
<dbReference type="AlphaFoldDB" id="A0A6N6N4N3"/>
<feature type="domain" description="Major facilitator superfamily (MFS) profile" evidence="9">
    <location>
        <begin position="12"/>
        <end position="391"/>
    </location>
</feature>
<evidence type="ECO:0000256" key="4">
    <source>
        <dbReference type="ARBA" id="ARBA00022475"/>
    </source>
</evidence>
<dbReference type="InterPro" id="IPR011701">
    <property type="entry name" value="MFS"/>
</dbReference>
<evidence type="ECO:0000256" key="6">
    <source>
        <dbReference type="ARBA" id="ARBA00022989"/>
    </source>
</evidence>
<keyword evidence="4" id="KW-1003">Cell membrane</keyword>
<protein>
    <submittedName>
        <fullName evidence="10">MFS transporter</fullName>
    </submittedName>
</protein>
<feature type="transmembrane region" description="Helical" evidence="8">
    <location>
        <begin position="300"/>
        <end position="323"/>
    </location>
</feature>
<feature type="transmembrane region" description="Helical" evidence="8">
    <location>
        <begin position="79"/>
        <end position="102"/>
    </location>
</feature>
<dbReference type="SUPFAM" id="SSF103473">
    <property type="entry name" value="MFS general substrate transporter"/>
    <property type="match status" value="1"/>
</dbReference>
<comment type="caution">
    <text evidence="10">The sequence shown here is derived from an EMBL/GenBank/DDBJ whole genome shotgun (WGS) entry which is preliminary data.</text>
</comment>
<dbReference type="InterPro" id="IPR020846">
    <property type="entry name" value="MFS_dom"/>
</dbReference>
<dbReference type="InterPro" id="IPR036259">
    <property type="entry name" value="MFS_trans_sf"/>
</dbReference>
<keyword evidence="3" id="KW-0813">Transport</keyword>
<dbReference type="Pfam" id="PF07690">
    <property type="entry name" value="MFS_1"/>
    <property type="match status" value="1"/>
</dbReference>
<sequence length="391" mass="41506">MHDSSSEVSPLRIQLVVFALVSASFANIYITQPVLPILQNEFGVDLLRVSFTVSAVILGIALANLPFGSLADRLPVQPIILTGGIVVGACGLLCAMTHNLWLLIAARFVQGVFIPALTTCLAAYLARTLPGEKLNVVMGAYVSATVLGGLGGRLLGGWIHPPLHWRYAFVSASLLIFAATVLAVRVLPRDDAHGSADKATVGYRQLLKRGDLVLILLCAAGSFSVFSSVFNYLPFRLGGEPFGFSTEMITLVYLVYVVGIFMGPLAGRISNRFGGGNTLLAGTLVLGCSLWVLGGETVPGIIGGLFGVCSGFFCIHAAAVGLLNRKLDRGQGKANALYVLFYYVGGWSGITGAGVAFEHWGWSGVLHMGLFLLFIPFAAGVSERIVESRER</sequence>
<evidence type="ECO:0000256" key="1">
    <source>
        <dbReference type="ARBA" id="ARBA00004651"/>
    </source>
</evidence>
<reference evidence="10 11" key="1">
    <citation type="journal article" date="2017" name="Int. J. Syst. Evol. Microbiol.">
        <title>Desulfovibrio senegalensis sp. nov., a mesophilic sulfate reducer isolated from marine sediment.</title>
        <authorList>
            <person name="Thioye A."/>
            <person name="Gam Z.B.A."/>
            <person name="Mbengue M."/>
            <person name="Cayol J.L."/>
            <person name="Joseph-Bartoli M."/>
            <person name="Toure-Kane C."/>
            <person name="Labat M."/>
        </authorList>
    </citation>
    <scope>NUCLEOTIDE SEQUENCE [LARGE SCALE GENOMIC DNA]</scope>
    <source>
        <strain evidence="10 11">DSM 101509</strain>
    </source>
</reference>
<dbReference type="Gene3D" id="1.20.1250.20">
    <property type="entry name" value="MFS general substrate transporter like domains"/>
    <property type="match status" value="1"/>
</dbReference>
<proteinExistence type="inferred from homology"/>
<feature type="transmembrane region" description="Helical" evidence="8">
    <location>
        <begin position="335"/>
        <end position="356"/>
    </location>
</feature>
<evidence type="ECO:0000259" key="9">
    <source>
        <dbReference type="PROSITE" id="PS50850"/>
    </source>
</evidence>
<feature type="transmembrane region" description="Helical" evidence="8">
    <location>
        <begin position="212"/>
        <end position="233"/>
    </location>
</feature>
<name>A0A6N6N4N3_9BACT</name>
<accession>A0A6N6N4N3</accession>
<feature type="transmembrane region" description="Helical" evidence="8">
    <location>
        <begin position="12"/>
        <end position="30"/>
    </location>
</feature>
<feature type="transmembrane region" description="Helical" evidence="8">
    <location>
        <begin position="362"/>
        <end position="381"/>
    </location>
</feature>
<keyword evidence="5 8" id="KW-0812">Transmembrane</keyword>
<dbReference type="OrthoDB" id="9780737at2"/>
<dbReference type="PANTHER" id="PTHR43271">
    <property type="entry name" value="BLL2771 PROTEIN"/>
    <property type="match status" value="1"/>
</dbReference>
<keyword evidence="6 8" id="KW-1133">Transmembrane helix</keyword>
<feature type="transmembrane region" description="Helical" evidence="8">
    <location>
        <begin position="108"/>
        <end position="126"/>
    </location>
</feature>